<sequence length="258" mass="30364">MYLYRFQKMLAKLVVKKFISELGIPIMYYWRYVKKVMLSIVYMENSDVIVLYSDISALSYRTIEKYLDSIQIIKRIRVLNMTSRKRRIESIVGEILLQKCFEKIGMGYSSVKFSYNSYGKPLSDYCNVYFNISHSDNYVVCAMARSEVGIDIEKIDADFEYRSVKNIFCSNTQKNYQDIKDFYNDWVIKESFLKYIGCGLNIALKNININHTSKVVEDNQDFPEVKAHFKLFNIDRNYSAAVCLTKKVEKVTLKYVEI</sequence>
<protein>
    <submittedName>
        <fullName evidence="5">4'-phosphopantetheinyl transferase superfamily protein</fullName>
    </submittedName>
</protein>
<name>A0A4S2E8C7_9LACO</name>
<evidence type="ECO:0000259" key="3">
    <source>
        <dbReference type="Pfam" id="PF01648"/>
    </source>
</evidence>
<evidence type="ECO:0000256" key="2">
    <source>
        <dbReference type="ARBA" id="ARBA00022679"/>
    </source>
</evidence>
<dbReference type="SUPFAM" id="SSF56214">
    <property type="entry name" value="4'-phosphopantetheinyl transferase"/>
    <property type="match status" value="2"/>
</dbReference>
<accession>A0A4S2E8C7</accession>
<dbReference type="GO" id="GO:0019878">
    <property type="term" value="P:lysine biosynthetic process via aminoadipic acid"/>
    <property type="evidence" value="ECO:0007669"/>
    <property type="project" value="TreeGrafter"/>
</dbReference>
<evidence type="ECO:0000259" key="4">
    <source>
        <dbReference type="Pfam" id="PF22624"/>
    </source>
</evidence>
<feature type="domain" description="4'-phosphopantetheinyl transferase N-terminal" evidence="4">
    <location>
        <begin position="64"/>
        <end position="143"/>
    </location>
</feature>
<dbReference type="InterPro" id="IPR037143">
    <property type="entry name" value="4-PPantetheinyl_Trfase_dom_sf"/>
</dbReference>
<keyword evidence="2 5" id="KW-0808">Transferase</keyword>
<evidence type="ECO:0000313" key="5">
    <source>
        <dbReference type="EMBL" id="TGY51696.1"/>
    </source>
</evidence>
<evidence type="ECO:0000256" key="1">
    <source>
        <dbReference type="ARBA" id="ARBA00010990"/>
    </source>
</evidence>
<feature type="domain" description="4'-phosphopantetheinyl transferase" evidence="3">
    <location>
        <begin position="148"/>
        <end position="243"/>
    </location>
</feature>
<dbReference type="Pfam" id="PF01648">
    <property type="entry name" value="ACPS"/>
    <property type="match status" value="1"/>
</dbReference>
<dbReference type="Pfam" id="PF22624">
    <property type="entry name" value="AASDHPPT_N"/>
    <property type="match status" value="1"/>
</dbReference>
<evidence type="ECO:0000313" key="6">
    <source>
        <dbReference type="Proteomes" id="UP000306855"/>
    </source>
</evidence>
<dbReference type="EMBL" id="SRYK01000106">
    <property type="protein sequence ID" value="TGY51696.1"/>
    <property type="molecule type" value="Genomic_DNA"/>
</dbReference>
<proteinExistence type="inferred from homology"/>
<comment type="similarity">
    <text evidence="1">Belongs to the P-Pant transferase superfamily. Gsp/Sfp/HetI/AcpT family.</text>
</comment>
<dbReference type="PANTHER" id="PTHR12215:SF10">
    <property type="entry name" value="L-AMINOADIPATE-SEMIALDEHYDE DEHYDROGENASE-PHOSPHOPANTETHEINYL TRANSFERASE"/>
    <property type="match status" value="1"/>
</dbReference>
<dbReference type="GO" id="GO:0005829">
    <property type="term" value="C:cytosol"/>
    <property type="evidence" value="ECO:0007669"/>
    <property type="project" value="TreeGrafter"/>
</dbReference>
<dbReference type="GO" id="GO:0000287">
    <property type="term" value="F:magnesium ion binding"/>
    <property type="evidence" value="ECO:0007669"/>
    <property type="project" value="InterPro"/>
</dbReference>
<dbReference type="InterPro" id="IPR055066">
    <property type="entry name" value="AASDHPPT_N"/>
</dbReference>
<dbReference type="Proteomes" id="UP000306855">
    <property type="component" value="Unassembled WGS sequence"/>
</dbReference>
<dbReference type="InterPro" id="IPR050559">
    <property type="entry name" value="P-Pant_transferase_sf"/>
</dbReference>
<dbReference type="GO" id="GO:0008897">
    <property type="term" value="F:holo-[acyl-carrier-protein] synthase activity"/>
    <property type="evidence" value="ECO:0007669"/>
    <property type="project" value="InterPro"/>
</dbReference>
<dbReference type="PANTHER" id="PTHR12215">
    <property type="entry name" value="PHOSPHOPANTETHEINE TRANSFERASE"/>
    <property type="match status" value="1"/>
</dbReference>
<gene>
    <name evidence="5" type="ORF">E5340_11255</name>
</gene>
<dbReference type="InterPro" id="IPR008278">
    <property type="entry name" value="4-PPantetheinyl_Trfase_dom"/>
</dbReference>
<reference evidence="5 6" key="1">
    <citation type="submission" date="2019-04" db="EMBL/GenBank/DDBJ databases">
        <title>Microbes associate with the intestines of laboratory mice.</title>
        <authorList>
            <person name="Navarre W."/>
            <person name="Wong E."/>
            <person name="Huang K."/>
            <person name="Tropini C."/>
            <person name="Ng K."/>
            <person name="Yu B."/>
        </authorList>
    </citation>
    <scope>NUCLEOTIDE SEQUENCE [LARGE SCALE GENOMIC DNA]</scope>
    <source>
        <strain evidence="5 6">NM26_J9</strain>
    </source>
</reference>
<dbReference type="AlphaFoldDB" id="A0A4S2E8C7"/>
<organism evidence="5 6">
    <name type="scientific">Ligilactobacillus murinus</name>
    <dbReference type="NCBI Taxonomy" id="1622"/>
    <lineage>
        <taxon>Bacteria</taxon>
        <taxon>Bacillati</taxon>
        <taxon>Bacillota</taxon>
        <taxon>Bacilli</taxon>
        <taxon>Lactobacillales</taxon>
        <taxon>Lactobacillaceae</taxon>
        <taxon>Ligilactobacillus</taxon>
    </lineage>
</organism>
<comment type="caution">
    <text evidence="5">The sequence shown here is derived from an EMBL/GenBank/DDBJ whole genome shotgun (WGS) entry which is preliminary data.</text>
</comment>
<dbReference type="Gene3D" id="3.90.470.20">
    <property type="entry name" value="4'-phosphopantetheinyl transferase domain"/>
    <property type="match status" value="2"/>
</dbReference>